<dbReference type="InterPro" id="IPR015424">
    <property type="entry name" value="PyrdxlP-dep_Trfase"/>
</dbReference>
<keyword evidence="7" id="KW-0808">Transferase</keyword>
<dbReference type="GO" id="GO:0003700">
    <property type="term" value="F:DNA-binding transcription factor activity"/>
    <property type="evidence" value="ECO:0007669"/>
    <property type="project" value="InterPro"/>
</dbReference>
<evidence type="ECO:0000313" key="7">
    <source>
        <dbReference type="EMBL" id="QFJ54124.1"/>
    </source>
</evidence>
<dbReference type="PROSITE" id="PS50949">
    <property type="entry name" value="HTH_GNTR"/>
    <property type="match status" value="1"/>
</dbReference>
<accession>A0A5P6VSE3</accession>
<dbReference type="EMBL" id="CP043028">
    <property type="protein sequence ID" value="QFJ54124.1"/>
    <property type="molecule type" value="Genomic_DNA"/>
</dbReference>
<comment type="similarity">
    <text evidence="1">In the C-terminal section; belongs to the class-I pyridoxal-phosphate-dependent aminotransferase family.</text>
</comment>
<dbReference type="InterPro" id="IPR000524">
    <property type="entry name" value="Tscrpt_reg_HTH_GntR"/>
</dbReference>
<protein>
    <submittedName>
        <fullName evidence="7">PLP-dependent aminotransferase family protein</fullName>
    </submittedName>
</protein>
<feature type="domain" description="HTH gntR-type" evidence="6">
    <location>
        <begin position="1"/>
        <end position="69"/>
    </location>
</feature>
<evidence type="ECO:0000259" key="6">
    <source>
        <dbReference type="PROSITE" id="PS50949"/>
    </source>
</evidence>
<evidence type="ECO:0000256" key="3">
    <source>
        <dbReference type="ARBA" id="ARBA00023015"/>
    </source>
</evidence>
<gene>
    <name evidence="7" type="ORF">FXF36_04175</name>
</gene>
<dbReference type="GO" id="GO:0030170">
    <property type="term" value="F:pyridoxal phosphate binding"/>
    <property type="evidence" value="ECO:0007669"/>
    <property type="project" value="InterPro"/>
</dbReference>
<dbReference type="AlphaFoldDB" id="A0A5P6VSE3"/>
<dbReference type="GO" id="GO:0008483">
    <property type="term" value="F:transaminase activity"/>
    <property type="evidence" value="ECO:0007669"/>
    <property type="project" value="UniProtKB-KW"/>
</dbReference>
<dbReference type="RefSeq" id="WP_151622620.1">
    <property type="nucleotide sequence ID" value="NZ_CP043028.1"/>
</dbReference>
<keyword evidence="3" id="KW-0805">Transcription regulation</keyword>
<dbReference type="PANTHER" id="PTHR46577">
    <property type="entry name" value="HTH-TYPE TRANSCRIPTIONAL REGULATORY PROTEIN GABR"/>
    <property type="match status" value="1"/>
</dbReference>
<dbReference type="GO" id="GO:0003677">
    <property type="term" value="F:DNA binding"/>
    <property type="evidence" value="ECO:0007669"/>
    <property type="project" value="UniProtKB-KW"/>
</dbReference>
<dbReference type="InterPro" id="IPR015421">
    <property type="entry name" value="PyrdxlP-dep_Trfase_major"/>
</dbReference>
<dbReference type="Gene3D" id="3.40.640.10">
    <property type="entry name" value="Type I PLP-dependent aspartate aminotransferase-like (Major domain)"/>
    <property type="match status" value="1"/>
</dbReference>
<sequence>MKIYEKVYEYYINQIRNGGLEIGQKMPSIRECEKSLDVSKTSVETAYQQLAADGYIYSVEKVGFFVSEMAKRNHLEDKAATNSKISEDRIIKYDFATIGEDKLVSCLDLWRRYMKSALRQEDRLLSYADNQGEEDLREEIVKYVRRTRNIICTKEDVVIGAGFQNLLQILIALVPGERTISFPTKDFIEGATTFKNAGFEVAYRNKESHVIYVAPSYMTKWGEVMTMKRRRELINHAIKNNHLIIEDDYQNDFVFSTKATPSLYALTGGENTAFLGSFSRVLLPSVRISYLILPKGVREKYQGIKPYYNQTASKAEQIALSQFLRDGHLRRHLKKIKRLYGEKRQRLQQCVEKKFGDNTEILFGDSGMEMGILIREPNVKERLEKSSVKVTILQKEKDDVLILLSCSKISEENIEKGIEELQKSISKE</sequence>
<evidence type="ECO:0000256" key="1">
    <source>
        <dbReference type="ARBA" id="ARBA00005384"/>
    </source>
</evidence>
<dbReference type="KEGG" id="pxv:FXF36_04175"/>
<dbReference type="Proteomes" id="UP000327030">
    <property type="component" value="Chromosome 1"/>
</dbReference>
<dbReference type="SUPFAM" id="SSF53383">
    <property type="entry name" value="PLP-dependent transferases"/>
    <property type="match status" value="1"/>
</dbReference>
<keyword evidence="5" id="KW-0804">Transcription</keyword>
<evidence type="ECO:0000256" key="4">
    <source>
        <dbReference type="ARBA" id="ARBA00023125"/>
    </source>
</evidence>
<dbReference type="InterPro" id="IPR036388">
    <property type="entry name" value="WH-like_DNA-bd_sf"/>
</dbReference>
<evidence type="ECO:0000256" key="5">
    <source>
        <dbReference type="ARBA" id="ARBA00023163"/>
    </source>
</evidence>
<dbReference type="Pfam" id="PF00392">
    <property type="entry name" value="GntR"/>
    <property type="match status" value="1"/>
</dbReference>
<dbReference type="Pfam" id="PF00155">
    <property type="entry name" value="Aminotran_1_2"/>
    <property type="match status" value="1"/>
</dbReference>
<dbReference type="PANTHER" id="PTHR46577:SF1">
    <property type="entry name" value="HTH-TYPE TRANSCRIPTIONAL REGULATORY PROTEIN GABR"/>
    <property type="match status" value="1"/>
</dbReference>
<dbReference type="OrthoDB" id="9808770at2"/>
<evidence type="ECO:0000313" key="8">
    <source>
        <dbReference type="Proteomes" id="UP000327030"/>
    </source>
</evidence>
<reference evidence="8" key="1">
    <citation type="submission" date="2019-08" db="EMBL/GenBank/DDBJ databases">
        <title>Complete Genome Sequence of the Polysaccharide-Degrading Rumen Bacterium Pseudobutyrivibrio xylanivorans MA3014.</title>
        <authorList>
            <person name="Palevich N."/>
            <person name="Maclean P.H."/>
            <person name="Kelly W.J."/>
            <person name="Leahy S.C."/>
            <person name="Rakonjac J."/>
            <person name="Attwood G.T."/>
        </authorList>
    </citation>
    <scope>NUCLEOTIDE SEQUENCE [LARGE SCALE GENOMIC DNA]</scope>
    <source>
        <strain evidence="8">MA3014</strain>
    </source>
</reference>
<keyword evidence="7" id="KW-0032">Aminotransferase</keyword>
<keyword evidence="2" id="KW-0663">Pyridoxal phosphate</keyword>
<dbReference type="SUPFAM" id="SSF46785">
    <property type="entry name" value="Winged helix' DNA-binding domain"/>
    <property type="match status" value="1"/>
</dbReference>
<dbReference type="CDD" id="cd07377">
    <property type="entry name" value="WHTH_GntR"/>
    <property type="match status" value="1"/>
</dbReference>
<name>A0A5P6VSE3_PSEXY</name>
<dbReference type="InterPro" id="IPR036390">
    <property type="entry name" value="WH_DNA-bd_sf"/>
</dbReference>
<proteinExistence type="inferred from homology"/>
<evidence type="ECO:0000256" key="2">
    <source>
        <dbReference type="ARBA" id="ARBA00022898"/>
    </source>
</evidence>
<keyword evidence="4" id="KW-0238">DNA-binding</keyword>
<dbReference type="InterPro" id="IPR051446">
    <property type="entry name" value="HTH_trans_reg/aminotransferase"/>
</dbReference>
<dbReference type="SMART" id="SM00345">
    <property type="entry name" value="HTH_GNTR"/>
    <property type="match status" value="1"/>
</dbReference>
<dbReference type="InterPro" id="IPR004839">
    <property type="entry name" value="Aminotransferase_I/II_large"/>
</dbReference>
<dbReference type="Gene3D" id="1.10.10.10">
    <property type="entry name" value="Winged helix-like DNA-binding domain superfamily/Winged helix DNA-binding domain"/>
    <property type="match status" value="1"/>
</dbReference>
<organism evidence="7 8">
    <name type="scientific">Pseudobutyrivibrio xylanivorans</name>
    <dbReference type="NCBI Taxonomy" id="185007"/>
    <lineage>
        <taxon>Bacteria</taxon>
        <taxon>Bacillati</taxon>
        <taxon>Bacillota</taxon>
        <taxon>Clostridia</taxon>
        <taxon>Lachnospirales</taxon>
        <taxon>Lachnospiraceae</taxon>
        <taxon>Pseudobutyrivibrio</taxon>
    </lineage>
</organism>
<dbReference type="CDD" id="cd00609">
    <property type="entry name" value="AAT_like"/>
    <property type="match status" value="1"/>
</dbReference>